<reference evidence="1" key="1">
    <citation type="journal article" date="2021" name="Nat. Microbiol.">
        <title>Cocultivation of an ultrasmall environmental parasitic bacterium with lytic ability against bacteria associated with wastewater foams.</title>
        <authorList>
            <person name="Batinovic S."/>
            <person name="Rose J.J.A."/>
            <person name="Ratcliffe J."/>
            <person name="Seviour R.J."/>
            <person name="Petrovski S."/>
        </authorList>
    </citation>
    <scope>NUCLEOTIDE SEQUENCE</scope>
    <source>
        <strain evidence="1">CON44</strain>
    </source>
</reference>
<dbReference type="CDD" id="cd01646">
    <property type="entry name" value="RT_Bac_retron_I"/>
    <property type="match status" value="1"/>
</dbReference>
<accession>A0A857KSX8</accession>
<organism evidence="1">
    <name type="scientific">Gordonia amarae</name>
    <dbReference type="NCBI Taxonomy" id="36821"/>
    <lineage>
        <taxon>Bacteria</taxon>
        <taxon>Bacillati</taxon>
        <taxon>Actinomycetota</taxon>
        <taxon>Actinomycetes</taxon>
        <taxon>Mycobacteriales</taxon>
        <taxon>Gordoniaceae</taxon>
        <taxon>Gordonia</taxon>
    </lineage>
</organism>
<name>A0A857KSX8_9ACTN</name>
<dbReference type="InterPro" id="IPR051083">
    <property type="entry name" value="GrpII_Intron_Splice-Mob/Def"/>
</dbReference>
<dbReference type="InterPro" id="IPR000477">
    <property type="entry name" value="RT_dom"/>
</dbReference>
<dbReference type="InterPro" id="IPR043502">
    <property type="entry name" value="DNA/RNA_pol_sf"/>
</dbReference>
<dbReference type="Pfam" id="PF00078">
    <property type="entry name" value="RVT_1"/>
    <property type="match status" value="1"/>
</dbReference>
<proteinExistence type="predicted"/>
<dbReference type="SUPFAM" id="SSF56672">
    <property type="entry name" value="DNA/RNA polymerases"/>
    <property type="match status" value="1"/>
</dbReference>
<protein>
    <submittedName>
        <fullName evidence="1">Uncharacterized protein</fullName>
    </submittedName>
</protein>
<dbReference type="PANTHER" id="PTHR34047">
    <property type="entry name" value="NUCLEAR INTRON MATURASE 1, MITOCHONDRIAL-RELATED"/>
    <property type="match status" value="1"/>
</dbReference>
<dbReference type="EMBL" id="CP045810">
    <property type="protein sequence ID" value="QHN37987.1"/>
    <property type="molecule type" value="Genomic_DNA"/>
</dbReference>
<dbReference type="AlphaFoldDB" id="A0A857KSX8"/>
<dbReference type="PANTHER" id="PTHR34047:SF8">
    <property type="entry name" value="PROTEIN YKFC"/>
    <property type="match status" value="1"/>
</dbReference>
<dbReference type="PROSITE" id="PS50878">
    <property type="entry name" value="RT_POL"/>
    <property type="match status" value="1"/>
</dbReference>
<sequence length="559" mass="63315">MEHNISVNEAALRTGKSVATVRRLLAAGKLSGEKIGGHWVVHADRLPSSPAGPSVSASGPKLDSRAAIRFLMKTDRKELWIPDVLNWEDVRADPSSAISVATGKCSTGQADPFETVEVPKGPLLSRAGVLLSFEDRLAYQMLCAVVAPQIDAVLAERVFSSRLNKRPGSFFVSPFNQYKLFIETVETVAGSTKWVVSTDLVSYFETISHELLFEDLRDLRVRDEIMRPLRLLLGSWRRASRTGLPVGPDASRLLGNFFLNKIDQQMLEEGFDYYRYMDDVRIVVSSEREGRAALRRFEVLCRARGLIVTGTAKSKIEKSDPDSRVKDDAQFEWIEYAMRNSLDESRKVLREMFSDALSEKVVKRRHARFALIRLGKLVDRRVLAKVLRRLEELSEVSKDSVYYLRSFISERHVQTAITKYLERPEEPGLEKYQEAWLIAVMLEVLNAPPAEWISYARRIAWDANQPTYLRNLAFNLVALGHDPRDIERIVEIAESNYESSLVRGAIVALARVQKFSRRTQGSVLARHPALKGTVEYLKQRRSLPSLVQEGLWNTIKSAP</sequence>
<gene>
    <name evidence="1" type="ORF">GII30_01225</name>
</gene>
<dbReference type="RefSeq" id="WP_005189156.1">
    <property type="nucleotide sequence ID" value="NZ_CP045804.1"/>
</dbReference>
<evidence type="ECO:0000313" key="1">
    <source>
        <dbReference type="EMBL" id="QHN37987.1"/>
    </source>
</evidence>